<dbReference type="GO" id="GO:0005847">
    <property type="term" value="C:mRNA cleavage and polyadenylation specificity factor complex"/>
    <property type="evidence" value="ECO:0007669"/>
    <property type="project" value="TreeGrafter"/>
</dbReference>
<keyword evidence="2" id="KW-0507">mRNA processing</keyword>
<keyword evidence="3" id="KW-0539">Nucleus</keyword>
<dbReference type="Proteomes" id="UP001306508">
    <property type="component" value="Unassembled WGS sequence"/>
</dbReference>
<feature type="compositionally biased region" description="Low complexity" evidence="4">
    <location>
        <begin position="508"/>
        <end position="520"/>
    </location>
</feature>
<feature type="region of interest" description="Disordered" evidence="4">
    <location>
        <begin position="490"/>
        <end position="563"/>
    </location>
</feature>
<evidence type="ECO:0000313" key="6">
    <source>
        <dbReference type="EMBL" id="KAK5778975.1"/>
    </source>
</evidence>
<gene>
    <name evidence="6" type="ORF">RI543_003594</name>
</gene>
<organism evidence="6 7">
    <name type="scientific">Arxiozyma heterogenica</name>
    <dbReference type="NCBI Taxonomy" id="278026"/>
    <lineage>
        <taxon>Eukaryota</taxon>
        <taxon>Fungi</taxon>
        <taxon>Dikarya</taxon>
        <taxon>Ascomycota</taxon>
        <taxon>Saccharomycotina</taxon>
        <taxon>Saccharomycetes</taxon>
        <taxon>Saccharomycetales</taxon>
        <taxon>Saccharomycetaceae</taxon>
        <taxon>Arxiozyma</taxon>
    </lineage>
</organism>
<dbReference type="InterPro" id="IPR021850">
    <property type="entry name" value="Symplekin/Pta1"/>
</dbReference>
<evidence type="ECO:0000256" key="1">
    <source>
        <dbReference type="ARBA" id="ARBA00004123"/>
    </source>
</evidence>
<comment type="caution">
    <text evidence="6">The sequence shown here is derived from an EMBL/GenBank/DDBJ whole genome shotgun (WGS) entry which is preliminary data.</text>
</comment>
<dbReference type="InterPro" id="IPR032460">
    <property type="entry name" value="Symplekin/Pta1_N"/>
</dbReference>
<dbReference type="GO" id="GO:0006397">
    <property type="term" value="P:mRNA processing"/>
    <property type="evidence" value="ECO:0007669"/>
    <property type="project" value="UniProtKB-KW"/>
</dbReference>
<feature type="compositionally biased region" description="Acidic residues" evidence="4">
    <location>
        <begin position="551"/>
        <end position="563"/>
    </location>
</feature>
<feature type="compositionally biased region" description="Polar residues" evidence="4">
    <location>
        <begin position="535"/>
        <end position="544"/>
    </location>
</feature>
<dbReference type="Pfam" id="PF11935">
    <property type="entry name" value="SYMPK_PTA1_N"/>
    <property type="match status" value="1"/>
</dbReference>
<keyword evidence="7" id="KW-1185">Reference proteome</keyword>
<evidence type="ECO:0000259" key="5">
    <source>
        <dbReference type="Pfam" id="PF11935"/>
    </source>
</evidence>
<accession>A0AAN7WKN7</accession>
<dbReference type="EMBL" id="JAWIZZ010000048">
    <property type="protein sequence ID" value="KAK5778975.1"/>
    <property type="molecule type" value="Genomic_DNA"/>
</dbReference>
<dbReference type="Gene3D" id="1.25.10.10">
    <property type="entry name" value="Leucine-rich Repeat Variant"/>
    <property type="match status" value="1"/>
</dbReference>
<comment type="subcellular location">
    <subcellularLocation>
        <location evidence="1">Nucleus</location>
    </subcellularLocation>
</comment>
<feature type="domain" description="Symplekin/Pta1 N-terminal" evidence="5">
    <location>
        <begin position="100"/>
        <end position="329"/>
    </location>
</feature>
<feature type="compositionally biased region" description="Basic and acidic residues" evidence="4">
    <location>
        <begin position="521"/>
        <end position="534"/>
    </location>
</feature>
<sequence length="799" mass="92632">MESQLQQLQKAKDLAMDNSPEQMLPKVLETTNSMLLNQWKTNNNDNNNNLSNFFTNLLLDTMNHNKISNHEKPLIASQYLSTLYSCYEYSINDLHYQQLTILTFTKIYPMLFDLIAKTSDESKWSLLQQFRKKILSQWKLMTITNSPLDLNLDNKQIGLKLSIIKFISQIIITHTVDLTNSSINISMVPENQPLINRNKLETEARILLDVIINYLIEEPMMVSSLFIGIINCLSFIMKQRNQTTMKILNGILKFNIDAKYQNDQMDTLTYKLCKRFVERCYRNFVQFGIKNNLIKNPNNSSNPNWNQIYPKLSKISQTLFVIGEETKNKGILNFDSESVSKRIPDSEREKIIMVRTQKRQQSQQSQQTQNMLVLNNDNNNGSGTINPNNSNPNNVDNFLTTEQMNALTKLQEYSRGKTPSASFFNTTPKAYDNTYNSLFALMDNNGSKQDLSKVPSNVLIKLSTEALYKADTRKIIAALSIAASRYTDLMNRNDPSIGDKRQLEDDNSGNNNNSNSNSSSEAKRIKTDLKEDKGLNNNSTLVKQETSEAVLDGEDEGKEDEDQDVQMIVEKPYFFEPKPMDNDTKMKITERIVKRLFSIKTSKISPHINSIPMSKNPLEQIKLLNWSNDESWYHILIRLATRGTRSNLQMSNFIREELLRYVMMDINDSHRTAIIIEWMNEEWHGDLLFESREDTESQYMCWSLRLLDELIPFLENKHRKLFIRLMSELPKLRSEHLARVKPILIDPSRSTLGFQTLKFLIMFRLPVKAMIKPLLETILKEDPTVEPQCKPILDKFYKD</sequence>
<dbReference type="InterPro" id="IPR011989">
    <property type="entry name" value="ARM-like"/>
</dbReference>
<name>A0AAN7WKN7_9SACH</name>
<evidence type="ECO:0000256" key="2">
    <source>
        <dbReference type="ARBA" id="ARBA00022664"/>
    </source>
</evidence>
<proteinExistence type="predicted"/>
<evidence type="ECO:0000256" key="3">
    <source>
        <dbReference type="ARBA" id="ARBA00023242"/>
    </source>
</evidence>
<dbReference type="AlphaFoldDB" id="A0AAN7WKN7"/>
<protein>
    <recommendedName>
        <fullName evidence="5">Symplekin/Pta1 N-terminal domain-containing protein</fullName>
    </recommendedName>
</protein>
<evidence type="ECO:0000256" key="4">
    <source>
        <dbReference type="SAM" id="MobiDB-lite"/>
    </source>
</evidence>
<dbReference type="PANTHER" id="PTHR15245:SF20">
    <property type="entry name" value="SYMPLEKIN"/>
    <property type="match status" value="1"/>
</dbReference>
<evidence type="ECO:0000313" key="7">
    <source>
        <dbReference type="Proteomes" id="UP001306508"/>
    </source>
</evidence>
<reference evidence="7" key="1">
    <citation type="submission" date="2023-07" db="EMBL/GenBank/DDBJ databases">
        <title>A draft genome of Kazachstania heterogenica Y-27499.</title>
        <authorList>
            <person name="Donic C."/>
            <person name="Kralova J.S."/>
            <person name="Fidel L."/>
            <person name="Ben-Dor S."/>
            <person name="Jung S."/>
        </authorList>
    </citation>
    <scope>NUCLEOTIDE SEQUENCE [LARGE SCALE GENOMIC DNA]</scope>
    <source>
        <strain evidence="7">Y27499</strain>
    </source>
</reference>
<dbReference type="PANTHER" id="PTHR15245">
    <property type="entry name" value="SYMPLEKIN-RELATED"/>
    <property type="match status" value="1"/>
</dbReference>